<accession>A0A0W0TIR0</accession>
<name>A0A0W0TIR0_9GAMM</name>
<dbReference type="PATRIC" id="fig|453.4.peg.3434"/>
<protein>
    <submittedName>
        <fullName evidence="1">ABC transporter permease</fullName>
    </submittedName>
</protein>
<gene>
    <name evidence="1" type="ORF">Lfee_3152</name>
    <name evidence="2" type="ORF">NCTC12022_00787</name>
</gene>
<reference evidence="2 4" key="2">
    <citation type="submission" date="2018-06" db="EMBL/GenBank/DDBJ databases">
        <authorList>
            <consortium name="Pathogen Informatics"/>
            <person name="Doyle S."/>
        </authorList>
    </citation>
    <scope>NUCLEOTIDE SEQUENCE [LARGE SCALE GENOMIC DNA]</scope>
    <source>
        <strain evidence="2 4">NCTC12022</strain>
    </source>
</reference>
<proteinExistence type="predicted"/>
<sequence length="304" mass="35741">MAVHETILSKQEKNWILERRITRLSDNKEVQIYPMGAERYLSSTLFENNKGRYNIRADIEGKNVLVIPGYGTSSFLFAQAGAKSITVYDKDPVTIAWMKAFKKYYHYKEHTGKGEPYPSIEELFTALTCWYPPLMTLPSGKYRNILFWAINPNLLRRAYIHYMVYLVRHAIELKIEDNFELDKNIQFNAGTIDKIRSKEKPVFDTAFVPYLLGVRNGIEKEKEIVGFIEQLLQYVPTGHILVNPSRNTKEFYITGKRYFVTIDYENIQDIPELKPYFFEEDKDWFRTQGLVAFRRPIRKESISD</sequence>
<evidence type="ECO:0000313" key="2">
    <source>
        <dbReference type="EMBL" id="SPX60071.1"/>
    </source>
</evidence>
<dbReference type="STRING" id="453.Lfee_3152"/>
<dbReference type="Proteomes" id="UP000251942">
    <property type="component" value="Unassembled WGS sequence"/>
</dbReference>
<dbReference type="AlphaFoldDB" id="A0A0W0TIR0"/>
<dbReference type="EMBL" id="UASS01000005">
    <property type="protein sequence ID" value="SPX60071.1"/>
    <property type="molecule type" value="Genomic_DNA"/>
</dbReference>
<evidence type="ECO:0000313" key="1">
    <source>
        <dbReference type="EMBL" id="KTC95487.1"/>
    </source>
</evidence>
<keyword evidence="3" id="KW-1185">Reference proteome</keyword>
<dbReference type="OrthoDB" id="5643756at2"/>
<dbReference type="EMBL" id="LNYB01000085">
    <property type="protein sequence ID" value="KTC95487.1"/>
    <property type="molecule type" value="Genomic_DNA"/>
</dbReference>
<dbReference type="RefSeq" id="WP_058447939.1">
    <property type="nucleotide sequence ID" value="NZ_CAAAHT010000005.1"/>
</dbReference>
<evidence type="ECO:0000313" key="4">
    <source>
        <dbReference type="Proteomes" id="UP000251942"/>
    </source>
</evidence>
<organism evidence="1 3">
    <name type="scientific">Legionella feeleii</name>
    <dbReference type="NCBI Taxonomy" id="453"/>
    <lineage>
        <taxon>Bacteria</taxon>
        <taxon>Pseudomonadati</taxon>
        <taxon>Pseudomonadota</taxon>
        <taxon>Gammaproteobacteria</taxon>
        <taxon>Legionellales</taxon>
        <taxon>Legionellaceae</taxon>
        <taxon>Legionella</taxon>
    </lineage>
</organism>
<reference evidence="1 3" key="1">
    <citation type="submission" date="2015-11" db="EMBL/GenBank/DDBJ databases">
        <title>Genomic analysis of 38 Legionella species identifies large and diverse effector repertoires.</title>
        <authorList>
            <person name="Burstein D."/>
            <person name="Amaro F."/>
            <person name="Zusman T."/>
            <person name="Lifshitz Z."/>
            <person name="Cohen O."/>
            <person name="Gilbert J.A."/>
            <person name="Pupko T."/>
            <person name="Shuman H.A."/>
            <person name="Segal G."/>
        </authorList>
    </citation>
    <scope>NUCLEOTIDE SEQUENCE [LARGE SCALE GENOMIC DNA]</scope>
    <source>
        <strain evidence="1 3">WO-44C</strain>
    </source>
</reference>
<dbReference type="Proteomes" id="UP000054698">
    <property type="component" value="Unassembled WGS sequence"/>
</dbReference>
<evidence type="ECO:0000313" key="3">
    <source>
        <dbReference type="Proteomes" id="UP000054698"/>
    </source>
</evidence>